<evidence type="ECO:0000256" key="7">
    <source>
        <dbReference type="SAM" id="Phobius"/>
    </source>
</evidence>
<evidence type="ECO:0000256" key="4">
    <source>
        <dbReference type="ARBA" id="ARBA00022989"/>
    </source>
</evidence>
<reference evidence="8 9" key="1">
    <citation type="submission" date="2017-11" db="EMBL/GenBank/DDBJ databases">
        <title>De-novo sequencing of pomegranate (Punica granatum L.) genome.</title>
        <authorList>
            <person name="Akparov Z."/>
            <person name="Amiraslanov A."/>
            <person name="Hajiyeva S."/>
            <person name="Abbasov M."/>
            <person name="Kaur K."/>
            <person name="Hamwieh A."/>
            <person name="Solovyev V."/>
            <person name="Salamov A."/>
            <person name="Braich B."/>
            <person name="Kosarev P."/>
            <person name="Mahmoud A."/>
            <person name="Hajiyev E."/>
            <person name="Babayeva S."/>
            <person name="Izzatullayeva V."/>
            <person name="Mammadov A."/>
            <person name="Mammadov A."/>
            <person name="Sharifova S."/>
            <person name="Ojaghi J."/>
            <person name="Eynullazada K."/>
            <person name="Bayramov B."/>
            <person name="Abdulazimova A."/>
            <person name="Shahmuradov I."/>
        </authorList>
    </citation>
    <scope>NUCLEOTIDE SEQUENCE [LARGE SCALE GENOMIC DNA]</scope>
    <source>
        <strain evidence="9">cv. AG2017</strain>
        <tissue evidence="8">Leaf</tissue>
    </source>
</reference>
<feature type="region of interest" description="Disordered" evidence="6">
    <location>
        <begin position="1"/>
        <end position="21"/>
    </location>
</feature>
<dbReference type="PANTHER" id="PTHR42893">
    <property type="entry name" value="PROTEIN DETOXIFICATION 44, CHLOROPLASTIC-RELATED"/>
    <property type="match status" value="1"/>
</dbReference>
<evidence type="ECO:0000256" key="1">
    <source>
        <dbReference type="ARBA" id="ARBA00004141"/>
    </source>
</evidence>
<feature type="transmembrane region" description="Helical" evidence="7">
    <location>
        <begin position="202"/>
        <end position="228"/>
    </location>
</feature>
<dbReference type="Proteomes" id="UP000233551">
    <property type="component" value="Unassembled WGS sequence"/>
</dbReference>
<sequence length="293" mass="30554">MAIGLSPRCSSSTYLSTHPSVSKPVQRTSYRLYCSIPSKTAPNPSPLKRATASLSSPPEPKPAASTEQNERPDPSKSSGSSVLDLVPLLREGFMLNELGLEILSIALPAALALAADPVASLVDTAFVGHIGSVELAAVGVSASIFNLVSKLFNVPLLNITTSFVAEEQALLVKDSDDSSQPSNGLVIEHQTKKFLPSVSTSLGLAACLGIAETVALSAGSGFLMNLMGVGNLLNAVLDPILIFLFSLGIGGAAIATVISEYLIALILLWKMNDEVLLISPNVDGGIVVRYLKS</sequence>
<evidence type="ECO:0000256" key="6">
    <source>
        <dbReference type="SAM" id="MobiDB-lite"/>
    </source>
</evidence>
<dbReference type="STRING" id="22663.A0A2I0HQY7"/>
<dbReference type="InterPro" id="IPR044644">
    <property type="entry name" value="DinF-like"/>
</dbReference>
<keyword evidence="5 7" id="KW-0472">Membrane</keyword>
<protein>
    <submittedName>
        <fullName evidence="8">Uncharacterized protein</fullName>
    </submittedName>
</protein>
<feature type="region of interest" description="Disordered" evidence="6">
    <location>
        <begin position="36"/>
        <end position="80"/>
    </location>
</feature>
<comment type="subcellular location">
    <subcellularLocation>
        <location evidence="1">Membrane</location>
        <topology evidence="1">Multi-pass membrane protein</topology>
    </subcellularLocation>
</comment>
<organism evidence="8 9">
    <name type="scientific">Punica granatum</name>
    <name type="common">Pomegranate</name>
    <dbReference type="NCBI Taxonomy" id="22663"/>
    <lineage>
        <taxon>Eukaryota</taxon>
        <taxon>Viridiplantae</taxon>
        <taxon>Streptophyta</taxon>
        <taxon>Embryophyta</taxon>
        <taxon>Tracheophyta</taxon>
        <taxon>Spermatophyta</taxon>
        <taxon>Magnoliopsida</taxon>
        <taxon>eudicotyledons</taxon>
        <taxon>Gunneridae</taxon>
        <taxon>Pentapetalae</taxon>
        <taxon>rosids</taxon>
        <taxon>malvids</taxon>
        <taxon>Myrtales</taxon>
        <taxon>Lythraceae</taxon>
        <taxon>Punica</taxon>
    </lineage>
</organism>
<keyword evidence="9" id="KW-1185">Reference proteome</keyword>
<dbReference type="PANTHER" id="PTHR42893:SF46">
    <property type="entry name" value="PROTEIN DETOXIFICATION 44, CHLOROPLASTIC"/>
    <property type="match status" value="1"/>
</dbReference>
<dbReference type="AlphaFoldDB" id="A0A2I0HQY7"/>
<evidence type="ECO:0000313" key="9">
    <source>
        <dbReference type="Proteomes" id="UP000233551"/>
    </source>
</evidence>
<evidence type="ECO:0000256" key="5">
    <source>
        <dbReference type="ARBA" id="ARBA00023136"/>
    </source>
</evidence>
<name>A0A2I0HQY7_PUNGR</name>
<dbReference type="EMBL" id="PGOL01006127">
    <property type="protein sequence ID" value="PKI34129.1"/>
    <property type="molecule type" value="Genomic_DNA"/>
</dbReference>
<gene>
    <name evidence="8" type="ORF">CRG98_045484</name>
</gene>
<proteinExistence type="inferred from homology"/>
<dbReference type="GO" id="GO:0016020">
    <property type="term" value="C:membrane"/>
    <property type="evidence" value="ECO:0007669"/>
    <property type="project" value="UniProtKB-SubCell"/>
</dbReference>
<feature type="compositionally biased region" description="Polar residues" evidence="6">
    <location>
        <begin position="8"/>
        <end position="21"/>
    </location>
</feature>
<comment type="caution">
    <text evidence="8">The sequence shown here is derived from an EMBL/GenBank/DDBJ whole genome shotgun (WGS) entry which is preliminary data.</text>
</comment>
<keyword evidence="3 7" id="KW-0812">Transmembrane</keyword>
<feature type="non-terminal residue" evidence="8">
    <location>
        <position position="293"/>
    </location>
</feature>
<accession>A0A2I0HQY7</accession>
<feature type="transmembrane region" description="Helical" evidence="7">
    <location>
        <begin position="240"/>
        <end position="269"/>
    </location>
</feature>
<evidence type="ECO:0000256" key="2">
    <source>
        <dbReference type="ARBA" id="ARBA00010199"/>
    </source>
</evidence>
<keyword evidence="4 7" id="KW-1133">Transmembrane helix</keyword>
<comment type="similarity">
    <text evidence="2">Belongs to the multi antimicrobial extrusion (MATE) (TC 2.A.66.1) family.</text>
</comment>
<evidence type="ECO:0000313" key="8">
    <source>
        <dbReference type="EMBL" id="PKI34129.1"/>
    </source>
</evidence>
<evidence type="ECO:0000256" key="3">
    <source>
        <dbReference type="ARBA" id="ARBA00022692"/>
    </source>
</evidence>